<dbReference type="AlphaFoldDB" id="A0A6C0KCM7"/>
<protein>
    <submittedName>
        <fullName evidence="1">Uncharacterized protein</fullName>
    </submittedName>
</protein>
<evidence type="ECO:0000313" key="1">
    <source>
        <dbReference type="EMBL" id="QHU13934.1"/>
    </source>
</evidence>
<reference evidence="1" key="1">
    <citation type="journal article" date="2020" name="Nature">
        <title>Giant virus diversity and host interactions through global metagenomics.</title>
        <authorList>
            <person name="Schulz F."/>
            <person name="Roux S."/>
            <person name="Paez-Espino D."/>
            <person name="Jungbluth S."/>
            <person name="Walsh D.A."/>
            <person name="Denef V.J."/>
            <person name="McMahon K.D."/>
            <person name="Konstantinidis K.T."/>
            <person name="Eloe-Fadrosh E.A."/>
            <person name="Kyrpides N.C."/>
            <person name="Woyke T."/>
        </authorList>
    </citation>
    <scope>NUCLEOTIDE SEQUENCE</scope>
    <source>
        <strain evidence="1">GVMAG-S-1101182-85</strain>
    </source>
</reference>
<dbReference type="EMBL" id="MN740828">
    <property type="protein sequence ID" value="QHU13934.1"/>
    <property type="molecule type" value="Genomic_DNA"/>
</dbReference>
<proteinExistence type="predicted"/>
<name>A0A6C0KCM7_9ZZZZ</name>
<sequence>MPIGLVVCLKEVTNSLKLQVGIEPTIFRLEGGRDIHFATGAGKYANR</sequence>
<accession>A0A6C0KCM7</accession>
<organism evidence="1">
    <name type="scientific">viral metagenome</name>
    <dbReference type="NCBI Taxonomy" id="1070528"/>
    <lineage>
        <taxon>unclassified sequences</taxon>
        <taxon>metagenomes</taxon>
        <taxon>organismal metagenomes</taxon>
    </lineage>
</organism>